<accession>A0A0F6TQ94</accession>
<evidence type="ECO:0000256" key="3">
    <source>
        <dbReference type="PROSITE-ProRule" id="PRU01091"/>
    </source>
</evidence>
<evidence type="ECO:0000256" key="2">
    <source>
        <dbReference type="ARBA" id="ARBA00023125"/>
    </source>
</evidence>
<dbReference type="PATRIC" id="fig|914150.5.peg.632"/>
<dbReference type="RefSeq" id="WP_046560773.1">
    <property type="nucleotide sequence ID" value="NZ_CP010975.1"/>
</dbReference>
<feature type="transmembrane region" description="Helical" evidence="4">
    <location>
        <begin position="157"/>
        <end position="177"/>
    </location>
</feature>
<evidence type="ECO:0000259" key="5">
    <source>
        <dbReference type="PROSITE" id="PS51755"/>
    </source>
</evidence>
<dbReference type="InterPro" id="IPR036388">
    <property type="entry name" value="WH-like_DNA-bd_sf"/>
</dbReference>
<dbReference type="EMBL" id="CP010975">
    <property type="protein sequence ID" value="AKE51600.1"/>
    <property type="molecule type" value="Genomic_DNA"/>
</dbReference>
<dbReference type="SUPFAM" id="SSF82171">
    <property type="entry name" value="DPP6 N-terminal domain-like"/>
    <property type="match status" value="1"/>
</dbReference>
<dbReference type="AlphaFoldDB" id="A0A0F6TQ94"/>
<evidence type="ECO:0000313" key="6">
    <source>
        <dbReference type="EMBL" id="AKE51600.1"/>
    </source>
</evidence>
<dbReference type="Gene3D" id="2.130.10.10">
    <property type="entry name" value="YVTN repeat-like/Quinoprotein amine dehydrogenase"/>
    <property type="match status" value="1"/>
</dbReference>
<sequence>MPVTIKIGNWFVYPDNNKLRFNDTDFFIEPLAMDVLVYFTQHPEQVVSRERLIDAVWKGRIVGDHAVYRIINKLRQTLAKDAGQEYIKTIRKKGYQLICSVEQIPEIENPNTTNQEQILESLDVEIATKEQELAQKASTVKSGSGQLMPTWKKTVKWSLSGILITLLSIFAVKLYFYSSMTSYYRSTPLITLEGTIRDPSFSPDGQYIAFSYQDRMGGDWDLYVESLVDGRLYQITDDMTDELKPTWSPRGNQLALMRYDNQRCQIDIVAVPIVNKAAAEDDLAEGSLAECFGVLQHNDLVWASDGKHIFYTSAETKVSPLQIFKLTIQTGKVEQLTNYSQGESRGALGIKLSPNNHRLAILRDVNWRDSYIDVLDLKDLKTKTERKLVGWNRYFDWSNDGRALIYNRNSKEIDAYDLSMNIEKNIAKSVEAITFPTYSPTKSELAVVTGRKIVDIVAEGLGGNIQGEGKPLTVISSSSIDNYAEYANTSDKVAFVSRRTGEVQVWLKNTDGSEVQLTDFEKSYDIRRLRWSPNDEALLFIHNKTLYQLSVGGSNNALRSIYQAQEGESIEGESWTNDGKGVLVSSDKDGDWQVYRMSLLGSDVEQVTFKGGYGAFESPQARGVYYLKYHTQGLWYQDYSTRQEHMVLDNVDIFSSNSIYLREGNLYYLSDEFPKMAIYRFDVKQQEREFIQYYFGSPWQISISHQADKLLYQRNIQAQSSLVLLKP</sequence>
<feature type="DNA-binding region" description="OmpR/PhoB-type" evidence="3">
    <location>
        <begin position="2"/>
        <end position="99"/>
    </location>
</feature>
<protein>
    <submittedName>
        <fullName evidence="6">Transcriptional regulator, CadC</fullName>
    </submittedName>
</protein>
<evidence type="ECO:0000256" key="1">
    <source>
        <dbReference type="ARBA" id="ARBA00009820"/>
    </source>
</evidence>
<dbReference type="STRING" id="914150.TQ33_0622"/>
<dbReference type="Proteomes" id="UP000034071">
    <property type="component" value="Chromosome"/>
</dbReference>
<dbReference type="HOGENOM" id="CLU_023103_0_0_6"/>
<dbReference type="Pfam" id="PF00486">
    <property type="entry name" value="Trans_reg_C"/>
    <property type="match status" value="1"/>
</dbReference>
<dbReference type="InterPro" id="IPR001867">
    <property type="entry name" value="OmpR/PhoB-type_DNA-bd"/>
</dbReference>
<feature type="domain" description="OmpR/PhoB-type" evidence="5">
    <location>
        <begin position="2"/>
        <end position="99"/>
    </location>
</feature>
<keyword evidence="2 3" id="KW-0238">DNA-binding</keyword>
<dbReference type="Gene3D" id="1.10.10.10">
    <property type="entry name" value="Winged helix-like DNA-binding domain superfamily/Winged helix DNA-binding domain"/>
    <property type="match status" value="1"/>
</dbReference>
<dbReference type="PROSITE" id="PS51755">
    <property type="entry name" value="OMPR_PHOB"/>
    <property type="match status" value="1"/>
</dbReference>
<dbReference type="GO" id="GO:0000160">
    <property type="term" value="P:phosphorelay signal transduction system"/>
    <property type="evidence" value="ECO:0007669"/>
    <property type="project" value="InterPro"/>
</dbReference>
<reference evidence="6 7" key="1">
    <citation type="submission" date="2015-02" db="EMBL/GenBank/DDBJ databases">
        <title>Complete genome sequence of Kangiella geojedonensis strain YCS-5T.</title>
        <authorList>
            <person name="Kim K.M."/>
        </authorList>
    </citation>
    <scope>NUCLEOTIDE SEQUENCE [LARGE SCALE GENOMIC DNA]</scope>
    <source>
        <strain evidence="6 7">YCS-5</strain>
    </source>
</reference>
<keyword evidence="4" id="KW-0812">Transmembrane</keyword>
<evidence type="ECO:0000256" key="4">
    <source>
        <dbReference type="SAM" id="Phobius"/>
    </source>
</evidence>
<evidence type="ECO:0000313" key="7">
    <source>
        <dbReference type="Proteomes" id="UP000034071"/>
    </source>
</evidence>
<gene>
    <name evidence="6" type="ORF">TQ33_0622</name>
</gene>
<dbReference type="SMART" id="SM00862">
    <property type="entry name" value="Trans_reg_C"/>
    <property type="match status" value="1"/>
</dbReference>
<dbReference type="KEGG" id="kge:TQ33_0622"/>
<dbReference type="CDD" id="cd00383">
    <property type="entry name" value="trans_reg_C"/>
    <property type="match status" value="1"/>
</dbReference>
<dbReference type="SUPFAM" id="SSF63825">
    <property type="entry name" value="YWTD domain"/>
    <property type="match status" value="1"/>
</dbReference>
<dbReference type="Pfam" id="PF07676">
    <property type="entry name" value="PD40"/>
    <property type="match status" value="1"/>
</dbReference>
<dbReference type="GO" id="GO:0003677">
    <property type="term" value="F:DNA binding"/>
    <property type="evidence" value="ECO:0007669"/>
    <property type="project" value="UniProtKB-UniRule"/>
</dbReference>
<keyword evidence="4" id="KW-0472">Membrane</keyword>
<proteinExistence type="inferred from homology"/>
<dbReference type="InterPro" id="IPR011042">
    <property type="entry name" value="6-blade_b-propeller_TolB-like"/>
</dbReference>
<organism evidence="6 7">
    <name type="scientific">Kangiella geojedonensis</name>
    <dbReference type="NCBI Taxonomy" id="914150"/>
    <lineage>
        <taxon>Bacteria</taxon>
        <taxon>Pseudomonadati</taxon>
        <taxon>Pseudomonadota</taxon>
        <taxon>Gammaproteobacteria</taxon>
        <taxon>Kangiellales</taxon>
        <taxon>Kangiellaceae</taxon>
        <taxon>Kangiella</taxon>
    </lineage>
</organism>
<name>A0A0F6TQ94_9GAMM</name>
<keyword evidence="4" id="KW-1133">Transmembrane helix</keyword>
<dbReference type="PANTHER" id="PTHR36842">
    <property type="entry name" value="PROTEIN TOLB HOMOLOG"/>
    <property type="match status" value="1"/>
</dbReference>
<dbReference type="SUPFAM" id="SSF46894">
    <property type="entry name" value="C-terminal effector domain of the bipartite response regulators"/>
    <property type="match status" value="1"/>
</dbReference>
<dbReference type="InterPro" id="IPR015943">
    <property type="entry name" value="WD40/YVTN_repeat-like_dom_sf"/>
</dbReference>
<keyword evidence="7" id="KW-1185">Reference proteome</keyword>
<dbReference type="GO" id="GO:0006355">
    <property type="term" value="P:regulation of DNA-templated transcription"/>
    <property type="evidence" value="ECO:0007669"/>
    <property type="project" value="InterPro"/>
</dbReference>
<dbReference type="PANTHER" id="PTHR36842:SF1">
    <property type="entry name" value="PROTEIN TOLB"/>
    <property type="match status" value="1"/>
</dbReference>
<dbReference type="OrthoDB" id="5693682at2"/>
<comment type="similarity">
    <text evidence="1">Belongs to the TolB family.</text>
</comment>
<dbReference type="InterPro" id="IPR011659">
    <property type="entry name" value="WD40"/>
</dbReference>
<dbReference type="InterPro" id="IPR016032">
    <property type="entry name" value="Sig_transdc_resp-reg_C-effctor"/>
</dbReference>
<dbReference type="Gene3D" id="2.120.10.30">
    <property type="entry name" value="TolB, C-terminal domain"/>
    <property type="match status" value="3"/>
</dbReference>